<feature type="domain" description="Sm" evidence="3">
    <location>
        <begin position="1"/>
        <end position="62"/>
    </location>
</feature>
<accession>A0A811ZSE9</accession>
<comment type="caution">
    <text evidence="4">The sequence shown here is derived from an EMBL/GenBank/DDBJ whole genome shotgun (WGS) entry which is preliminary data.</text>
</comment>
<dbReference type="GO" id="GO:0003723">
    <property type="term" value="F:RNA binding"/>
    <property type="evidence" value="ECO:0007669"/>
    <property type="project" value="TreeGrafter"/>
</dbReference>
<proteinExistence type="inferred from homology"/>
<protein>
    <submittedName>
        <fullName evidence="4">(raccoon dog) hypothetical protein</fullName>
    </submittedName>
</protein>
<dbReference type="Proteomes" id="UP000645828">
    <property type="component" value="Unassembled WGS sequence"/>
</dbReference>
<dbReference type="GO" id="GO:0097526">
    <property type="term" value="C:spliceosomal tri-snRNP complex"/>
    <property type="evidence" value="ECO:0007669"/>
    <property type="project" value="TreeGrafter"/>
</dbReference>
<dbReference type="GO" id="GO:0000398">
    <property type="term" value="P:mRNA splicing, via spliceosome"/>
    <property type="evidence" value="ECO:0007669"/>
    <property type="project" value="TreeGrafter"/>
</dbReference>
<gene>
    <name evidence="4" type="ORF">NYPRO_LOCUS24327</name>
</gene>
<sequence length="66" mass="7150">MKEFMGNKLWSQLNCGRHGQGMLKGSGPFMNLLMDERVGMATSRQQNNVGMMVMGGSSTAIIEALA</sequence>
<name>A0A811ZSE9_NYCPR</name>
<organism evidence="4 5">
    <name type="scientific">Nyctereutes procyonoides</name>
    <name type="common">Raccoon dog</name>
    <name type="synonym">Canis procyonoides</name>
    <dbReference type="NCBI Taxonomy" id="34880"/>
    <lineage>
        <taxon>Eukaryota</taxon>
        <taxon>Metazoa</taxon>
        <taxon>Chordata</taxon>
        <taxon>Craniata</taxon>
        <taxon>Vertebrata</taxon>
        <taxon>Euteleostomi</taxon>
        <taxon>Mammalia</taxon>
        <taxon>Eutheria</taxon>
        <taxon>Laurasiatheria</taxon>
        <taxon>Carnivora</taxon>
        <taxon>Caniformia</taxon>
        <taxon>Canidae</taxon>
        <taxon>Nyctereutes</taxon>
    </lineage>
</organism>
<dbReference type="GO" id="GO:0034719">
    <property type="term" value="C:SMN-Sm protein complex"/>
    <property type="evidence" value="ECO:0007669"/>
    <property type="project" value="TreeGrafter"/>
</dbReference>
<dbReference type="InterPro" id="IPR001163">
    <property type="entry name" value="Sm_dom_euk/arc"/>
</dbReference>
<dbReference type="GO" id="GO:0005689">
    <property type="term" value="C:U12-type spliceosomal complex"/>
    <property type="evidence" value="ECO:0007669"/>
    <property type="project" value="TreeGrafter"/>
</dbReference>
<keyword evidence="5" id="KW-1185">Reference proteome</keyword>
<comment type="similarity">
    <text evidence="1">Belongs to the snRNP Sm proteins family.</text>
</comment>
<dbReference type="GO" id="GO:0071004">
    <property type="term" value="C:U2-type prespliceosome"/>
    <property type="evidence" value="ECO:0007669"/>
    <property type="project" value="TreeGrafter"/>
</dbReference>
<dbReference type="GO" id="GO:0071013">
    <property type="term" value="C:catalytic step 2 spliceosome"/>
    <property type="evidence" value="ECO:0007669"/>
    <property type="project" value="TreeGrafter"/>
</dbReference>
<dbReference type="GO" id="GO:0043186">
    <property type="term" value="C:P granule"/>
    <property type="evidence" value="ECO:0007669"/>
    <property type="project" value="TreeGrafter"/>
</dbReference>
<dbReference type="EMBL" id="CAJHUB010000775">
    <property type="protein sequence ID" value="CAD7691533.1"/>
    <property type="molecule type" value="Genomic_DNA"/>
</dbReference>
<dbReference type="GO" id="GO:0005685">
    <property type="term" value="C:U1 snRNP"/>
    <property type="evidence" value="ECO:0007669"/>
    <property type="project" value="TreeGrafter"/>
</dbReference>
<evidence type="ECO:0000256" key="1">
    <source>
        <dbReference type="ARBA" id="ARBA00006850"/>
    </source>
</evidence>
<dbReference type="GO" id="GO:0005686">
    <property type="term" value="C:U2 snRNP"/>
    <property type="evidence" value="ECO:0007669"/>
    <property type="project" value="TreeGrafter"/>
</dbReference>
<evidence type="ECO:0000259" key="3">
    <source>
        <dbReference type="Pfam" id="PF01423"/>
    </source>
</evidence>
<reference evidence="4" key="1">
    <citation type="submission" date="2020-12" db="EMBL/GenBank/DDBJ databases">
        <authorList>
            <consortium name="Molecular Ecology Group"/>
        </authorList>
    </citation>
    <scope>NUCLEOTIDE SEQUENCE</scope>
    <source>
        <strain evidence="4">TBG_1078</strain>
    </source>
</reference>
<dbReference type="Gene3D" id="2.30.30.100">
    <property type="match status" value="1"/>
</dbReference>
<evidence type="ECO:0000313" key="4">
    <source>
        <dbReference type="EMBL" id="CAD7691533.1"/>
    </source>
</evidence>
<dbReference type="PANTHER" id="PTHR10553">
    <property type="entry name" value="SMALL NUCLEAR RIBONUCLEOPROTEIN"/>
    <property type="match status" value="1"/>
</dbReference>
<evidence type="ECO:0000256" key="2">
    <source>
        <dbReference type="ARBA" id="ARBA00023274"/>
    </source>
</evidence>
<dbReference type="Pfam" id="PF01423">
    <property type="entry name" value="LSM"/>
    <property type="match status" value="1"/>
</dbReference>
<dbReference type="GO" id="GO:0071011">
    <property type="term" value="C:precatalytic spliceosome"/>
    <property type="evidence" value="ECO:0007669"/>
    <property type="project" value="TreeGrafter"/>
</dbReference>
<dbReference type="InterPro" id="IPR010920">
    <property type="entry name" value="LSM_dom_sf"/>
</dbReference>
<evidence type="ECO:0000313" key="5">
    <source>
        <dbReference type="Proteomes" id="UP000645828"/>
    </source>
</evidence>
<dbReference type="AlphaFoldDB" id="A0A811ZSE9"/>
<dbReference type="PANTHER" id="PTHR10553:SF26">
    <property type="entry name" value="SMALL NUCLEAR RIBONUCLEOPROTEIN G-RELATED"/>
    <property type="match status" value="1"/>
</dbReference>
<dbReference type="InterPro" id="IPR044641">
    <property type="entry name" value="Lsm7/SmG-like"/>
</dbReference>
<dbReference type="GO" id="GO:0005682">
    <property type="term" value="C:U5 snRNP"/>
    <property type="evidence" value="ECO:0007669"/>
    <property type="project" value="TreeGrafter"/>
</dbReference>
<keyword evidence="2" id="KW-0687">Ribonucleoprotein</keyword>
<dbReference type="GO" id="GO:0005687">
    <property type="term" value="C:U4 snRNP"/>
    <property type="evidence" value="ECO:0007669"/>
    <property type="project" value="TreeGrafter"/>
</dbReference>
<dbReference type="SUPFAM" id="SSF50182">
    <property type="entry name" value="Sm-like ribonucleoproteins"/>
    <property type="match status" value="1"/>
</dbReference>